<dbReference type="InterPro" id="IPR009683">
    <property type="entry name" value="Extensin-like_C"/>
</dbReference>
<accession>A0AAW3TVA1</accession>
<sequence>MRIAVNRVSTAAALLALAGCGSRERPAPAPARAPRASIVTPSIRETAQCLADLRAMNVAYRVLPDKDYGNGCGLSGAVQLVEIGVPVPGLGAVRCGEARAFSAWVRNAVAPAAYQILGSELASVQSMGSYACRNVVGAAHGNRRSGHAIANAIDIGGVTLKDGRRVSILNDWTSPDPAVQRFLTTIHASACRRFGTVLSPAYNAAHRNHLHLEDDHAGLCR</sequence>
<evidence type="ECO:0000259" key="1">
    <source>
        <dbReference type="Pfam" id="PF06904"/>
    </source>
</evidence>
<dbReference type="EMBL" id="JACIDB010000002">
    <property type="protein sequence ID" value="MBB3875509.1"/>
    <property type="molecule type" value="Genomic_DNA"/>
</dbReference>
<gene>
    <name evidence="2" type="ORF">GGR47_001744</name>
</gene>
<keyword evidence="3" id="KW-1185">Reference proteome</keyword>
<dbReference type="AlphaFoldDB" id="A0AAW3TVA1"/>
<organism evidence="2 3">
    <name type="scientific">Sphingomonas aquatilis</name>
    <dbReference type="NCBI Taxonomy" id="93063"/>
    <lineage>
        <taxon>Bacteria</taxon>
        <taxon>Pseudomonadati</taxon>
        <taxon>Pseudomonadota</taxon>
        <taxon>Alphaproteobacteria</taxon>
        <taxon>Sphingomonadales</taxon>
        <taxon>Sphingomonadaceae</taxon>
        <taxon>Sphingomonas</taxon>
    </lineage>
</organism>
<name>A0AAW3TVA1_9SPHN</name>
<feature type="domain" description="Extensin-like C-terminal" evidence="1">
    <location>
        <begin position="48"/>
        <end position="221"/>
    </location>
</feature>
<proteinExistence type="predicted"/>
<protein>
    <recommendedName>
        <fullName evidence="1">Extensin-like C-terminal domain-containing protein</fullName>
    </recommendedName>
</protein>
<dbReference type="Pfam" id="PF06904">
    <property type="entry name" value="Extensin-like_C"/>
    <property type="match status" value="1"/>
</dbReference>
<dbReference type="Proteomes" id="UP000528945">
    <property type="component" value="Unassembled WGS sequence"/>
</dbReference>
<reference evidence="2 3" key="1">
    <citation type="submission" date="2020-08" db="EMBL/GenBank/DDBJ databases">
        <title>Genomic Encyclopedia of Type Strains, Phase IV (KMG-IV): sequencing the most valuable type-strain genomes for metagenomic binning, comparative biology and taxonomic classification.</title>
        <authorList>
            <person name="Goeker M."/>
        </authorList>
    </citation>
    <scope>NUCLEOTIDE SEQUENCE [LARGE SCALE GENOMIC DNA]</scope>
    <source>
        <strain evidence="2 3">DSM 15581</strain>
    </source>
</reference>
<evidence type="ECO:0000313" key="2">
    <source>
        <dbReference type="EMBL" id="MBB3875509.1"/>
    </source>
</evidence>
<comment type="caution">
    <text evidence="2">The sequence shown here is derived from an EMBL/GenBank/DDBJ whole genome shotgun (WGS) entry which is preliminary data.</text>
</comment>
<dbReference type="PROSITE" id="PS51257">
    <property type="entry name" value="PROKAR_LIPOPROTEIN"/>
    <property type="match status" value="1"/>
</dbReference>
<evidence type="ECO:0000313" key="3">
    <source>
        <dbReference type="Proteomes" id="UP000528945"/>
    </source>
</evidence>